<reference evidence="2" key="1">
    <citation type="submission" date="2018-09" db="EMBL/GenBank/DDBJ databases">
        <authorList>
            <person name="Zhu H."/>
        </authorList>
    </citation>
    <scope>NUCLEOTIDE SEQUENCE [LARGE SCALE GENOMIC DNA]</scope>
    <source>
        <strain evidence="2">K1W22B-1</strain>
    </source>
</reference>
<name>A0A3A5HB25_9ACTN</name>
<dbReference type="Proteomes" id="UP000276542">
    <property type="component" value="Unassembled WGS sequence"/>
</dbReference>
<dbReference type="RefSeq" id="WP_120059185.1">
    <property type="nucleotide sequence ID" value="NZ_QYRP01000002.1"/>
</dbReference>
<keyword evidence="2" id="KW-1185">Reference proteome</keyword>
<dbReference type="AlphaFoldDB" id="A0A3A5HB25"/>
<evidence type="ECO:0000313" key="1">
    <source>
        <dbReference type="EMBL" id="RJS45284.1"/>
    </source>
</evidence>
<proteinExistence type="predicted"/>
<sequence>MTQKRILRANARNALREQGLALREAFRASGADLDDPHAVNLITELAQNAPEQTALSLFGMANRLIEEVAELTGESRETVYARVQPD</sequence>
<accession>A0A3A5HB25</accession>
<protein>
    <submittedName>
        <fullName evidence="1">Uncharacterized protein</fullName>
    </submittedName>
</protein>
<comment type="caution">
    <text evidence="1">The sequence shown here is derived from an EMBL/GenBank/DDBJ whole genome shotgun (WGS) entry which is preliminary data.</text>
</comment>
<evidence type="ECO:0000313" key="2">
    <source>
        <dbReference type="Proteomes" id="UP000276542"/>
    </source>
</evidence>
<organism evidence="1 2">
    <name type="scientific">Nocardioides cavernaquae</name>
    <dbReference type="NCBI Taxonomy" id="2321396"/>
    <lineage>
        <taxon>Bacteria</taxon>
        <taxon>Bacillati</taxon>
        <taxon>Actinomycetota</taxon>
        <taxon>Actinomycetes</taxon>
        <taxon>Propionibacteriales</taxon>
        <taxon>Nocardioidaceae</taxon>
        <taxon>Nocardioides</taxon>
    </lineage>
</organism>
<gene>
    <name evidence="1" type="ORF">D4739_02985</name>
</gene>
<dbReference type="EMBL" id="QYRP01000002">
    <property type="protein sequence ID" value="RJS45284.1"/>
    <property type="molecule type" value="Genomic_DNA"/>
</dbReference>